<evidence type="ECO:0000256" key="5">
    <source>
        <dbReference type="ARBA" id="ARBA00022692"/>
    </source>
</evidence>
<evidence type="ECO:0000256" key="2">
    <source>
        <dbReference type="ARBA" id="ARBA00010735"/>
    </source>
</evidence>
<comment type="similarity">
    <text evidence="2">Belongs to the AzlC family.</text>
</comment>
<dbReference type="GO" id="GO:0005886">
    <property type="term" value="C:plasma membrane"/>
    <property type="evidence" value="ECO:0007669"/>
    <property type="project" value="UniProtKB-SubCell"/>
</dbReference>
<dbReference type="EMBL" id="NHMP01000007">
    <property type="protein sequence ID" value="OXE45787.1"/>
    <property type="molecule type" value="Genomic_DNA"/>
</dbReference>
<evidence type="ECO:0000256" key="1">
    <source>
        <dbReference type="ARBA" id="ARBA00004651"/>
    </source>
</evidence>
<dbReference type="RefSeq" id="WP_066592658.1">
    <property type="nucleotide sequence ID" value="NZ_CAJTBZ010000015.1"/>
</dbReference>
<keyword evidence="10" id="KW-1185">Reference proteome</keyword>
<sequence>MEENSRSQAIKWALKTSVPVFMGYIPLGVVFGFLFVQAGAEWWLAPLSSIMIYGGAVQYMMIPMLAEGLPISAIAFATFVVNLRHVFYGLSLIDTVPKKGPAKWFLSFLLTDETYSLLTTLPKSVPLSNRLFLAFFNYLWWILGSLIGALLGLGIKVNLGGFDFVLTSLFAMLLCEQWRQRDSSWPVWIALASYGAARLISVEHCLALAIAFSSIGALLLMLPRRKMKEKIYE</sequence>
<keyword evidence="7 8" id="KW-0472">Membrane</keyword>
<reference evidence="10" key="1">
    <citation type="submission" date="2017-05" db="EMBL/GenBank/DDBJ databases">
        <title>Improved OligoMM genomes.</title>
        <authorList>
            <person name="Garzetti D."/>
        </authorList>
    </citation>
    <scope>NUCLEOTIDE SEQUENCE [LARGE SCALE GENOMIC DNA]</scope>
    <source>
        <strain evidence="10">YL45</strain>
    </source>
</reference>
<comment type="caution">
    <text evidence="9">The sequence shown here is derived from an EMBL/GenBank/DDBJ whole genome shotgun (WGS) entry which is preliminary data.</text>
</comment>
<keyword evidence="3" id="KW-0813">Transport</keyword>
<dbReference type="GeneID" id="78361384"/>
<protein>
    <submittedName>
        <fullName evidence="9">Branched-chain amino acid ABC transporter permease</fullName>
    </submittedName>
</protein>
<evidence type="ECO:0000313" key="10">
    <source>
        <dbReference type="Proteomes" id="UP000214610"/>
    </source>
</evidence>
<dbReference type="PANTHER" id="PTHR34979">
    <property type="entry name" value="INNER MEMBRANE PROTEIN YGAZ"/>
    <property type="match status" value="1"/>
</dbReference>
<dbReference type="GO" id="GO:1903785">
    <property type="term" value="P:L-valine transmembrane transport"/>
    <property type="evidence" value="ECO:0007669"/>
    <property type="project" value="TreeGrafter"/>
</dbReference>
<proteinExistence type="inferred from homology"/>
<evidence type="ECO:0000313" key="9">
    <source>
        <dbReference type="EMBL" id="OXE45787.1"/>
    </source>
</evidence>
<feature type="transmembrane region" description="Helical" evidence="8">
    <location>
        <begin position="199"/>
        <end position="222"/>
    </location>
</feature>
<accession>A0A227KFN0</accession>
<keyword evidence="5 8" id="KW-0812">Transmembrane</keyword>
<evidence type="ECO:0000256" key="7">
    <source>
        <dbReference type="ARBA" id="ARBA00023136"/>
    </source>
</evidence>
<organism evidence="9 10">
    <name type="scientific">Turicimonas muris</name>
    <dbReference type="NCBI Taxonomy" id="1796652"/>
    <lineage>
        <taxon>Bacteria</taxon>
        <taxon>Pseudomonadati</taxon>
        <taxon>Pseudomonadota</taxon>
        <taxon>Betaproteobacteria</taxon>
        <taxon>Burkholderiales</taxon>
        <taxon>Sutterellaceae</taxon>
        <taxon>Turicimonas</taxon>
    </lineage>
</organism>
<gene>
    <name evidence="9" type="ORF">ADH67_10210</name>
</gene>
<dbReference type="InterPro" id="IPR011606">
    <property type="entry name" value="Brnchd-chn_aa_trnsp_permease"/>
</dbReference>
<keyword evidence="6 8" id="KW-1133">Transmembrane helix</keyword>
<evidence type="ECO:0000256" key="4">
    <source>
        <dbReference type="ARBA" id="ARBA00022475"/>
    </source>
</evidence>
<dbReference type="Proteomes" id="UP000214610">
    <property type="component" value="Unassembled WGS sequence"/>
</dbReference>
<feature type="transmembrane region" description="Helical" evidence="8">
    <location>
        <begin position="69"/>
        <end position="87"/>
    </location>
</feature>
<evidence type="ECO:0000256" key="8">
    <source>
        <dbReference type="SAM" id="Phobius"/>
    </source>
</evidence>
<feature type="transmembrane region" description="Helical" evidence="8">
    <location>
        <begin position="12"/>
        <end position="36"/>
    </location>
</feature>
<name>A0A227KFN0_9BURK</name>
<dbReference type="Pfam" id="PF03591">
    <property type="entry name" value="AzlC"/>
    <property type="match status" value="1"/>
</dbReference>
<evidence type="ECO:0000256" key="3">
    <source>
        <dbReference type="ARBA" id="ARBA00022448"/>
    </source>
</evidence>
<dbReference type="PANTHER" id="PTHR34979:SF1">
    <property type="entry name" value="INNER MEMBRANE PROTEIN YGAZ"/>
    <property type="match status" value="1"/>
</dbReference>
<evidence type="ECO:0000256" key="6">
    <source>
        <dbReference type="ARBA" id="ARBA00022989"/>
    </source>
</evidence>
<keyword evidence="4" id="KW-1003">Cell membrane</keyword>
<dbReference type="AlphaFoldDB" id="A0A227KFN0"/>
<feature type="transmembrane region" description="Helical" evidence="8">
    <location>
        <begin position="131"/>
        <end position="153"/>
    </location>
</feature>
<comment type="subcellular location">
    <subcellularLocation>
        <location evidence="1">Cell membrane</location>
        <topology evidence="1">Multi-pass membrane protein</topology>
    </subcellularLocation>
</comment>